<dbReference type="InterPro" id="IPR003488">
    <property type="entry name" value="DprA"/>
</dbReference>
<feature type="domain" description="Smf/DprA SLOG" evidence="3">
    <location>
        <begin position="92"/>
        <end position="297"/>
    </location>
</feature>
<dbReference type="Pfam" id="PF21102">
    <property type="entry name" value="DprA_N"/>
    <property type="match status" value="1"/>
</dbReference>
<accession>A0A0F9WN15</accession>
<dbReference type="PANTHER" id="PTHR43022:SF1">
    <property type="entry name" value="PROTEIN SMF"/>
    <property type="match status" value="1"/>
</dbReference>
<sequence>MTDRNNAPSSSTPPMVPATLEDDSFAQLRLLRSRRVGVVTYYRMLREYGTARAALEALPEVARAAGVKDYRICPENIVQAELRAAKGAGARLVTHDSVAYPPHLAELDDAPPFLWAIGDIDLLHRPLVSIVGARNASSLGTRMTRALARGLGEAGFAVVSGLARGIDAAAHQAALETGTIAVQAGGVDVLYPVENTDLAHDIATQGLRLSEQPMGLQPMARHFPSRNRIIAGLARATVVVEAAAKSGSLITARDALDQGRDVLAVPGHPFDARAAGCNMLIRDGATLVRNAADVIALLGPTRQEQPVAPPLHSPPPSPDRDTASLHVEILSRLGPSPVAEDQLLRDLAVAPAIATPVMVELELNGRILRHAGGLVSRAG</sequence>
<evidence type="ECO:0000313" key="5">
    <source>
        <dbReference type="EMBL" id="KKN87521.1"/>
    </source>
</evidence>
<dbReference type="InterPro" id="IPR057666">
    <property type="entry name" value="DrpA_SLOG"/>
</dbReference>
<dbReference type="Gene3D" id="1.10.10.10">
    <property type="entry name" value="Winged helix-like DNA-binding domain superfamily/Winged helix DNA-binding domain"/>
    <property type="match status" value="1"/>
</dbReference>
<proteinExistence type="inferred from homology"/>
<dbReference type="NCBIfam" id="TIGR00732">
    <property type="entry name" value="dprA"/>
    <property type="match status" value="1"/>
</dbReference>
<organism evidence="5">
    <name type="scientific">marine sediment metagenome</name>
    <dbReference type="NCBI Taxonomy" id="412755"/>
    <lineage>
        <taxon>unclassified sequences</taxon>
        <taxon>metagenomes</taxon>
        <taxon>ecological metagenomes</taxon>
    </lineage>
</organism>
<protein>
    <submittedName>
        <fullName evidence="5">Uncharacterized protein</fullName>
    </submittedName>
</protein>
<feature type="domain" description="DprA winged helix" evidence="4">
    <location>
        <begin position="314"/>
        <end position="373"/>
    </location>
</feature>
<feature type="region of interest" description="Disordered" evidence="2">
    <location>
        <begin position="303"/>
        <end position="322"/>
    </location>
</feature>
<dbReference type="PANTHER" id="PTHR43022">
    <property type="entry name" value="PROTEIN SMF"/>
    <property type="match status" value="1"/>
</dbReference>
<evidence type="ECO:0000259" key="3">
    <source>
        <dbReference type="Pfam" id="PF02481"/>
    </source>
</evidence>
<name>A0A0F9WN15_9ZZZZ</name>
<dbReference type="AlphaFoldDB" id="A0A0F9WN15"/>
<dbReference type="Gene3D" id="3.40.50.450">
    <property type="match status" value="1"/>
</dbReference>
<evidence type="ECO:0000256" key="2">
    <source>
        <dbReference type="SAM" id="MobiDB-lite"/>
    </source>
</evidence>
<dbReference type="GO" id="GO:0009294">
    <property type="term" value="P:DNA-mediated transformation"/>
    <property type="evidence" value="ECO:0007669"/>
    <property type="project" value="InterPro"/>
</dbReference>
<dbReference type="InterPro" id="IPR036388">
    <property type="entry name" value="WH-like_DNA-bd_sf"/>
</dbReference>
<dbReference type="Pfam" id="PF02481">
    <property type="entry name" value="DNA_processg_A"/>
    <property type="match status" value="1"/>
</dbReference>
<evidence type="ECO:0000256" key="1">
    <source>
        <dbReference type="ARBA" id="ARBA00006525"/>
    </source>
</evidence>
<dbReference type="InterPro" id="IPR041614">
    <property type="entry name" value="DprA_WH"/>
</dbReference>
<gene>
    <name evidence="5" type="ORF">LCGC14_0257430</name>
</gene>
<dbReference type="SUPFAM" id="SSF102405">
    <property type="entry name" value="MCP/YpsA-like"/>
    <property type="match status" value="1"/>
</dbReference>
<comment type="caution">
    <text evidence="5">The sequence shown here is derived from an EMBL/GenBank/DDBJ whole genome shotgun (WGS) entry which is preliminary data.</text>
</comment>
<comment type="similarity">
    <text evidence="1">Belongs to the DprA/Smf family.</text>
</comment>
<feature type="compositionally biased region" description="Pro residues" evidence="2">
    <location>
        <begin position="307"/>
        <end position="317"/>
    </location>
</feature>
<evidence type="ECO:0000259" key="4">
    <source>
        <dbReference type="Pfam" id="PF17782"/>
    </source>
</evidence>
<reference evidence="5" key="1">
    <citation type="journal article" date="2015" name="Nature">
        <title>Complex archaea that bridge the gap between prokaryotes and eukaryotes.</title>
        <authorList>
            <person name="Spang A."/>
            <person name="Saw J.H."/>
            <person name="Jorgensen S.L."/>
            <person name="Zaremba-Niedzwiedzka K."/>
            <person name="Martijn J."/>
            <person name="Lind A.E."/>
            <person name="van Eijk R."/>
            <person name="Schleper C."/>
            <person name="Guy L."/>
            <person name="Ettema T.J."/>
        </authorList>
    </citation>
    <scope>NUCLEOTIDE SEQUENCE</scope>
</reference>
<dbReference type="Pfam" id="PF17782">
    <property type="entry name" value="WHD_DprA"/>
    <property type="match status" value="1"/>
</dbReference>
<dbReference type="EMBL" id="LAZR01000137">
    <property type="protein sequence ID" value="KKN87521.1"/>
    <property type="molecule type" value="Genomic_DNA"/>
</dbReference>